<evidence type="ECO:0000313" key="3">
    <source>
        <dbReference type="EMBL" id="MEJ8567604.1"/>
    </source>
</evidence>
<gene>
    <name evidence="3" type="ORF">V3330_08210</name>
</gene>
<organism evidence="3 4">
    <name type="scientific">Elongatibacter sediminis</name>
    <dbReference type="NCBI Taxonomy" id="3119006"/>
    <lineage>
        <taxon>Bacteria</taxon>
        <taxon>Pseudomonadati</taxon>
        <taxon>Pseudomonadota</taxon>
        <taxon>Gammaproteobacteria</taxon>
        <taxon>Chromatiales</taxon>
        <taxon>Wenzhouxiangellaceae</taxon>
        <taxon>Elongatibacter</taxon>
    </lineage>
</organism>
<feature type="domain" description="M23ase beta-sheet core" evidence="2">
    <location>
        <begin position="176"/>
        <end position="271"/>
    </location>
</feature>
<keyword evidence="4" id="KW-1185">Reference proteome</keyword>
<dbReference type="RefSeq" id="WP_354694918.1">
    <property type="nucleotide sequence ID" value="NZ_JAZHOG010000004.1"/>
</dbReference>
<dbReference type="Pfam" id="PF01551">
    <property type="entry name" value="Peptidase_M23"/>
    <property type="match status" value="1"/>
</dbReference>
<dbReference type="InterPro" id="IPR011055">
    <property type="entry name" value="Dup_hybrid_motif"/>
</dbReference>
<accession>A0AAW9RF74</accession>
<reference evidence="3 4" key="1">
    <citation type="submission" date="2024-02" db="EMBL/GenBank/DDBJ databases">
        <title>A novel Wenzhouxiangellaceae bacterium, isolated from coastal sediments.</title>
        <authorList>
            <person name="Du Z.-J."/>
            <person name="Ye Y.-Q."/>
            <person name="Zhang X.-Y."/>
        </authorList>
    </citation>
    <scope>NUCLEOTIDE SEQUENCE [LARGE SCALE GENOMIC DNA]</scope>
    <source>
        <strain evidence="3 4">CH-27</strain>
    </source>
</reference>
<sequence length="289" mass="30903">MAPVNRRISIAAALLLFAAFCLCTAPGTAWAVTLEGEAIQGGLIFGQARPGSEVDLDGQPVMVSGDGRFVLGFGRDETGTRTLSVIEPGEEKQRIDLPVRARDYAIERVDGLPPRTVTPDPAAAQRIREEAALVSSARSRRDSRTDYAEGFAWPAEGRISGVYGSQRILNGEPRRPHYGLDIAAPTGTPVHAPAAGIVTLAHPDMYYSGGTLILDHGQGLSSTFLHLSRILVEAGMTVEKGDVIAEIGATGRASGPHLDWRMNWMDRRVDPRPLVPELPPSDGAAANPR</sequence>
<dbReference type="CDD" id="cd12797">
    <property type="entry name" value="M23_peptidase"/>
    <property type="match status" value="1"/>
</dbReference>
<dbReference type="PANTHER" id="PTHR21666:SF285">
    <property type="entry name" value="M23 FAMILY METALLOPEPTIDASE"/>
    <property type="match status" value="1"/>
</dbReference>
<proteinExistence type="predicted"/>
<dbReference type="PANTHER" id="PTHR21666">
    <property type="entry name" value="PEPTIDASE-RELATED"/>
    <property type="match status" value="1"/>
</dbReference>
<dbReference type="GO" id="GO:0004222">
    <property type="term" value="F:metalloendopeptidase activity"/>
    <property type="evidence" value="ECO:0007669"/>
    <property type="project" value="TreeGrafter"/>
</dbReference>
<name>A0AAW9RF74_9GAMM</name>
<dbReference type="Proteomes" id="UP001359886">
    <property type="component" value="Unassembled WGS sequence"/>
</dbReference>
<keyword evidence="1" id="KW-0732">Signal</keyword>
<evidence type="ECO:0000259" key="2">
    <source>
        <dbReference type="Pfam" id="PF01551"/>
    </source>
</evidence>
<feature type="chain" id="PRO_5043779538" evidence="1">
    <location>
        <begin position="32"/>
        <end position="289"/>
    </location>
</feature>
<protein>
    <submittedName>
        <fullName evidence="3">M23 family metallopeptidase</fullName>
        <ecNumber evidence="3">3.4.-.-</ecNumber>
    </submittedName>
</protein>
<dbReference type="Gene3D" id="2.70.70.10">
    <property type="entry name" value="Glucose Permease (Domain IIA)"/>
    <property type="match status" value="1"/>
</dbReference>
<dbReference type="SUPFAM" id="SSF51261">
    <property type="entry name" value="Duplicated hybrid motif"/>
    <property type="match status" value="1"/>
</dbReference>
<dbReference type="FunFam" id="2.70.70.10:FF:000019">
    <property type="entry name" value="M23 family peptidase"/>
    <property type="match status" value="1"/>
</dbReference>
<comment type="caution">
    <text evidence="3">The sequence shown here is derived from an EMBL/GenBank/DDBJ whole genome shotgun (WGS) entry which is preliminary data.</text>
</comment>
<evidence type="ECO:0000256" key="1">
    <source>
        <dbReference type="SAM" id="SignalP"/>
    </source>
</evidence>
<feature type="signal peptide" evidence="1">
    <location>
        <begin position="1"/>
        <end position="31"/>
    </location>
</feature>
<dbReference type="InterPro" id="IPR050570">
    <property type="entry name" value="Cell_wall_metabolism_enzyme"/>
</dbReference>
<dbReference type="EC" id="3.4.-.-" evidence="3"/>
<dbReference type="InterPro" id="IPR016047">
    <property type="entry name" value="M23ase_b-sheet_dom"/>
</dbReference>
<keyword evidence="3" id="KW-0378">Hydrolase</keyword>
<dbReference type="EMBL" id="JAZHOG010000004">
    <property type="protein sequence ID" value="MEJ8567604.1"/>
    <property type="molecule type" value="Genomic_DNA"/>
</dbReference>
<evidence type="ECO:0000313" key="4">
    <source>
        <dbReference type="Proteomes" id="UP001359886"/>
    </source>
</evidence>
<dbReference type="AlphaFoldDB" id="A0AAW9RF74"/>